<keyword evidence="4 7" id="KW-0863">Zinc-finger</keyword>
<dbReference type="GO" id="GO:0000978">
    <property type="term" value="F:RNA polymerase II cis-regulatory region sequence-specific DNA binding"/>
    <property type="evidence" value="ECO:0007669"/>
    <property type="project" value="InterPro"/>
</dbReference>
<feature type="domain" description="C2H2-type" evidence="9">
    <location>
        <begin position="67"/>
        <end position="96"/>
    </location>
</feature>
<dbReference type="VEuPathDB" id="FungiDB:C8Q69DRAFT_88017"/>
<feature type="compositionally biased region" description="Low complexity" evidence="8">
    <location>
        <begin position="137"/>
        <end position="150"/>
    </location>
</feature>
<feature type="region of interest" description="Disordered" evidence="8">
    <location>
        <begin position="1"/>
        <end position="46"/>
    </location>
</feature>
<name>A0A443HLL7_BYSSP</name>
<gene>
    <name evidence="10" type="ORF">C8Q69DRAFT_88017</name>
</gene>
<dbReference type="PANTHER" id="PTHR40626:SF30">
    <property type="entry name" value="FINGER DOMAIN PROTEIN, PUTATIVE (AFU_ORTHOLOGUE AFUA_4G13600)-RELATED"/>
    <property type="match status" value="1"/>
</dbReference>
<dbReference type="InterPro" id="IPR051059">
    <property type="entry name" value="VerF-like"/>
</dbReference>
<evidence type="ECO:0000256" key="8">
    <source>
        <dbReference type="SAM" id="MobiDB-lite"/>
    </source>
</evidence>
<protein>
    <submittedName>
        <fullName evidence="10">Putative C2H2 finger domain protein</fullName>
    </submittedName>
</protein>
<keyword evidence="6" id="KW-0539">Nucleus</keyword>
<evidence type="ECO:0000256" key="4">
    <source>
        <dbReference type="ARBA" id="ARBA00022771"/>
    </source>
</evidence>
<dbReference type="GO" id="GO:0008270">
    <property type="term" value="F:zinc ion binding"/>
    <property type="evidence" value="ECO:0007669"/>
    <property type="project" value="UniProtKB-KW"/>
</dbReference>
<dbReference type="AlphaFoldDB" id="A0A443HLL7"/>
<dbReference type="GO" id="GO:0005634">
    <property type="term" value="C:nucleus"/>
    <property type="evidence" value="ECO:0007669"/>
    <property type="project" value="UniProtKB-SubCell"/>
</dbReference>
<dbReference type="InterPro" id="IPR013087">
    <property type="entry name" value="Znf_C2H2_type"/>
</dbReference>
<evidence type="ECO:0000256" key="2">
    <source>
        <dbReference type="ARBA" id="ARBA00022723"/>
    </source>
</evidence>
<dbReference type="Pfam" id="PF04082">
    <property type="entry name" value="Fungal_trans"/>
    <property type="match status" value="1"/>
</dbReference>
<dbReference type="RefSeq" id="XP_028482356.1">
    <property type="nucleotide sequence ID" value="XM_028634135.1"/>
</dbReference>
<dbReference type="GeneID" id="39603412"/>
<proteinExistence type="predicted"/>
<reference evidence="10 11" key="1">
    <citation type="journal article" date="2018" name="Front. Microbiol.">
        <title>Genomic and genetic insights into a cosmopolitan fungus, Paecilomyces variotii (Eurotiales).</title>
        <authorList>
            <person name="Urquhart A.S."/>
            <person name="Mondo S.J."/>
            <person name="Makela M.R."/>
            <person name="Hane J.K."/>
            <person name="Wiebenga A."/>
            <person name="He G."/>
            <person name="Mihaltcheva S."/>
            <person name="Pangilinan J."/>
            <person name="Lipzen A."/>
            <person name="Barry K."/>
            <person name="de Vries R.P."/>
            <person name="Grigoriev I.V."/>
            <person name="Idnurm A."/>
        </authorList>
    </citation>
    <scope>NUCLEOTIDE SEQUENCE [LARGE SCALE GENOMIC DNA]</scope>
    <source>
        <strain evidence="10 11">CBS 101075</strain>
    </source>
</reference>
<dbReference type="PROSITE" id="PS00028">
    <property type="entry name" value="ZINC_FINGER_C2H2_1"/>
    <property type="match status" value="2"/>
</dbReference>
<keyword evidence="5" id="KW-0862">Zinc</keyword>
<dbReference type="SUPFAM" id="SSF57667">
    <property type="entry name" value="beta-beta-alpha zinc fingers"/>
    <property type="match status" value="1"/>
</dbReference>
<feature type="region of interest" description="Disordered" evidence="8">
    <location>
        <begin position="123"/>
        <end position="156"/>
    </location>
</feature>
<dbReference type="GO" id="GO:0000785">
    <property type="term" value="C:chromatin"/>
    <property type="evidence" value="ECO:0007669"/>
    <property type="project" value="TreeGrafter"/>
</dbReference>
<dbReference type="Proteomes" id="UP000283841">
    <property type="component" value="Unassembled WGS sequence"/>
</dbReference>
<dbReference type="GO" id="GO:0006351">
    <property type="term" value="P:DNA-templated transcription"/>
    <property type="evidence" value="ECO:0007669"/>
    <property type="project" value="InterPro"/>
</dbReference>
<dbReference type="STRING" id="264951.A0A443HLL7"/>
<feature type="domain" description="C2H2-type" evidence="9">
    <location>
        <begin position="97"/>
        <end position="126"/>
    </location>
</feature>
<accession>A0A443HLL7</accession>
<keyword evidence="3" id="KW-0677">Repeat</keyword>
<dbReference type="InterPro" id="IPR007219">
    <property type="entry name" value="XnlR_reg_dom"/>
</dbReference>
<dbReference type="SMART" id="SM00355">
    <property type="entry name" value="ZnF_C2H2"/>
    <property type="match status" value="2"/>
</dbReference>
<evidence type="ECO:0000313" key="11">
    <source>
        <dbReference type="Proteomes" id="UP000283841"/>
    </source>
</evidence>
<dbReference type="InterPro" id="IPR036236">
    <property type="entry name" value="Znf_C2H2_sf"/>
</dbReference>
<dbReference type="EMBL" id="RCNU01000012">
    <property type="protein sequence ID" value="RWQ92711.1"/>
    <property type="molecule type" value="Genomic_DNA"/>
</dbReference>
<evidence type="ECO:0000256" key="6">
    <source>
        <dbReference type="ARBA" id="ARBA00023242"/>
    </source>
</evidence>
<sequence>MAKVSTRRSKSTEAIFTPTSVTSQTSVDRKKRVTMRRTTSTSDIPTPITYTPTTHRISKAKKGKRVHACGFPGCNKVFTRAEHRRRHELNHNPEASFPCRYEGCRKAFHRPDLLARHMERHELDAQSGGNASRHWKQPSQSSVVSDPSSVADTIPACATPDSLPVVSSGSMSIGSIVAPGVHPDLASDYSLPWSGMEIPMDPRATPFPNHIRESAGDSPFYSSPDTCGSPLSDVPSFHLSQPRSVSSAPTSVIFNPELVQSPLQIDDGCDWDPIDSANIVPFSLEGDMLQPVDFSMPVPLSNLDGVEWFALRRELTSAPGVVSGDDGMEIMDTMKWQDCFESYWRHFHPLFPIVHRPTFFATKPSPLLAGAMVAIGSQYDNRHNAKEYSLALLEACLKLLSKRTPITSRSRITDIQTVFLLEYLSKFRSRRADVQLSHRFRSLYGSYMHDRHWISQNPFAVLNTLPENPSQEALTKAYKFWVEHEARRRVLQAAFIFDAQQSALFGQPRVLLQQSAVSSRLRKSSVGTTDLPFPCDSNLWETWHLEDWFRTARSHRSLSLPSMAMASGLHGQPSSRHLDTFQCTLLLVHNLTSQRSENYEAWLVPSEGYDQYAPSSAPSQPCSLFTYHALSAARHTPLHALLTVSGESWLFNRKVPHEEDFRKAKDTLRRWASDTEDIRKAVWHAVRVLECAVYNAYPNALLRDNARTTANQGHRATGSRIPRSSPALSAPLIPLLAGEEAGTSSAARPGPLAMLHANWALYISALICWAYGFDPSTSTISASYPSNMLSRSQTAIAASARSYISTMISLAPTWQQLSHNRIPVTVRCNTLSLLGFIRTTRLQEGRMGGLLNEGERVLARLTETRATVNAEGRSMWEYQPVSF</sequence>
<comment type="caution">
    <text evidence="10">The sequence shown here is derived from an EMBL/GenBank/DDBJ whole genome shotgun (WGS) entry which is preliminary data.</text>
</comment>
<keyword evidence="2" id="KW-0479">Metal-binding</keyword>
<evidence type="ECO:0000256" key="1">
    <source>
        <dbReference type="ARBA" id="ARBA00004123"/>
    </source>
</evidence>
<dbReference type="GO" id="GO:0000981">
    <property type="term" value="F:DNA-binding transcription factor activity, RNA polymerase II-specific"/>
    <property type="evidence" value="ECO:0007669"/>
    <property type="project" value="InterPro"/>
</dbReference>
<evidence type="ECO:0000313" key="10">
    <source>
        <dbReference type="EMBL" id="RWQ92711.1"/>
    </source>
</evidence>
<evidence type="ECO:0000256" key="7">
    <source>
        <dbReference type="PROSITE-ProRule" id="PRU00042"/>
    </source>
</evidence>
<evidence type="ECO:0000259" key="9">
    <source>
        <dbReference type="PROSITE" id="PS50157"/>
    </source>
</evidence>
<evidence type="ECO:0000256" key="3">
    <source>
        <dbReference type="ARBA" id="ARBA00022737"/>
    </source>
</evidence>
<keyword evidence="11" id="KW-1185">Reference proteome</keyword>
<evidence type="ECO:0000256" key="5">
    <source>
        <dbReference type="ARBA" id="ARBA00022833"/>
    </source>
</evidence>
<feature type="compositionally biased region" description="Polar residues" evidence="8">
    <location>
        <begin position="12"/>
        <end position="26"/>
    </location>
</feature>
<organism evidence="10 11">
    <name type="scientific">Byssochlamys spectabilis</name>
    <name type="common">Paecilomyces variotii</name>
    <dbReference type="NCBI Taxonomy" id="264951"/>
    <lineage>
        <taxon>Eukaryota</taxon>
        <taxon>Fungi</taxon>
        <taxon>Dikarya</taxon>
        <taxon>Ascomycota</taxon>
        <taxon>Pezizomycotina</taxon>
        <taxon>Eurotiomycetes</taxon>
        <taxon>Eurotiomycetidae</taxon>
        <taxon>Eurotiales</taxon>
        <taxon>Thermoascaceae</taxon>
        <taxon>Paecilomyces</taxon>
    </lineage>
</organism>
<dbReference type="PROSITE" id="PS50157">
    <property type="entry name" value="ZINC_FINGER_C2H2_2"/>
    <property type="match status" value="2"/>
</dbReference>
<comment type="subcellular location">
    <subcellularLocation>
        <location evidence="1">Nucleus</location>
    </subcellularLocation>
</comment>
<dbReference type="PANTHER" id="PTHR40626">
    <property type="entry name" value="MIP31509P"/>
    <property type="match status" value="1"/>
</dbReference>
<dbReference type="Gene3D" id="3.30.160.60">
    <property type="entry name" value="Classic Zinc Finger"/>
    <property type="match status" value="2"/>
</dbReference>
<dbReference type="CDD" id="cd12148">
    <property type="entry name" value="fungal_TF_MHR"/>
    <property type="match status" value="1"/>
</dbReference>